<accession>A0ACB8RRS7</accession>
<name>A0ACB8RRS7_9AGAM</name>
<gene>
    <name evidence="1" type="ORF">FA95DRAFT_1493681</name>
</gene>
<evidence type="ECO:0000313" key="1">
    <source>
        <dbReference type="EMBL" id="KAI0046660.1"/>
    </source>
</evidence>
<proteinExistence type="predicted"/>
<evidence type="ECO:0000313" key="2">
    <source>
        <dbReference type="Proteomes" id="UP000814033"/>
    </source>
</evidence>
<sequence>MARDVQSSAAAAFESDFHFLTTTAVLPQQRTYQDTHAVVAGSYTPSLAPRAPPLPPSRLPAHSPGSSTASTPSQPRRKHRRAPLRCPHCPFVQENGRAWDLKRHARTHEGARKKLVCGRRGCKEVFSRMDAVRRHQRSRTARCTTAVEGNA</sequence>
<comment type="caution">
    <text evidence="1">The sequence shown here is derived from an EMBL/GenBank/DDBJ whole genome shotgun (WGS) entry which is preliminary data.</text>
</comment>
<reference evidence="1" key="2">
    <citation type="journal article" date="2022" name="New Phytol.">
        <title>Evolutionary transition to the ectomycorrhizal habit in the genomes of a hyperdiverse lineage of mushroom-forming fungi.</title>
        <authorList>
            <person name="Looney B."/>
            <person name="Miyauchi S."/>
            <person name="Morin E."/>
            <person name="Drula E."/>
            <person name="Courty P.E."/>
            <person name="Kohler A."/>
            <person name="Kuo A."/>
            <person name="LaButti K."/>
            <person name="Pangilinan J."/>
            <person name="Lipzen A."/>
            <person name="Riley R."/>
            <person name="Andreopoulos W."/>
            <person name="He G."/>
            <person name="Johnson J."/>
            <person name="Nolan M."/>
            <person name="Tritt A."/>
            <person name="Barry K.W."/>
            <person name="Grigoriev I.V."/>
            <person name="Nagy L.G."/>
            <person name="Hibbett D."/>
            <person name="Henrissat B."/>
            <person name="Matheny P.B."/>
            <person name="Labbe J."/>
            <person name="Martin F.M."/>
        </authorList>
    </citation>
    <scope>NUCLEOTIDE SEQUENCE</scope>
    <source>
        <strain evidence="1">FP105234-sp</strain>
    </source>
</reference>
<dbReference type="Proteomes" id="UP000814033">
    <property type="component" value="Unassembled WGS sequence"/>
</dbReference>
<reference evidence="1" key="1">
    <citation type="submission" date="2021-02" db="EMBL/GenBank/DDBJ databases">
        <authorList>
            <consortium name="DOE Joint Genome Institute"/>
            <person name="Ahrendt S."/>
            <person name="Looney B.P."/>
            <person name="Miyauchi S."/>
            <person name="Morin E."/>
            <person name="Drula E."/>
            <person name="Courty P.E."/>
            <person name="Chicoki N."/>
            <person name="Fauchery L."/>
            <person name="Kohler A."/>
            <person name="Kuo A."/>
            <person name="Labutti K."/>
            <person name="Pangilinan J."/>
            <person name="Lipzen A."/>
            <person name="Riley R."/>
            <person name="Andreopoulos W."/>
            <person name="He G."/>
            <person name="Johnson J."/>
            <person name="Barry K.W."/>
            <person name="Grigoriev I.V."/>
            <person name="Nagy L."/>
            <person name="Hibbett D."/>
            <person name="Henrissat B."/>
            <person name="Matheny P.B."/>
            <person name="Labbe J."/>
            <person name="Martin F."/>
        </authorList>
    </citation>
    <scope>NUCLEOTIDE SEQUENCE</scope>
    <source>
        <strain evidence="1">FP105234-sp</strain>
    </source>
</reference>
<protein>
    <submittedName>
        <fullName evidence="1">Uncharacterized protein</fullName>
    </submittedName>
</protein>
<keyword evidence="2" id="KW-1185">Reference proteome</keyword>
<dbReference type="EMBL" id="MU275920">
    <property type="protein sequence ID" value="KAI0046660.1"/>
    <property type="molecule type" value="Genomic_DNA"/>
</dbReference>
<organism evidence="1 2">
    <name type="scientific">Auriscalpium vulgare</name>
    <dbReference type="NCBI Taxonomy" id="40419"/>
    <lineage>
        <taxon>Eukaryota</taxon>
        <taxon>Fungi</taxon>
        <taxon>Dikarya</taxon>
        <taxon>Basidiomycota</taxon>
        <taxon>Agaricomycotina</taxon>
        <taxon>Agaricomycetes</taxon>
        <taxon>Russulales</taxon>
        <taxon>Auriscalpiaceae</taxon>
        <taxon>Auriscalpium</taxon>
    </lineage>
</organism>